<evidence type="ECO:0000313" key="4">
    <source>
        <dbReference type="EMBL" id="ABM62761.1"/>
    </source>
</evidence>
<feature type="region of interest" description="Disordered" evidence="1">
    <location>
        <begin position="339"/>
        <end position="384"/>
    </location>
</feature>
<dbReference type="HOGENOM" id="CLU_703434_0_0_6"/>
<proteinExistence type="predicted"/>
<dbReference type="KEGG" id="hha:Hhal_1997"/>
<dbReference type="Gene3D" id="3.30.420.40">
    <property type="match status" value="2"/>
</dbReference>
<evidence type="ECO:0000259" key="2">
    <source>
        <dbReference type="Pfam" id="PF17989"/>
    </source>
</evidence>
<organism evidence="4 5">
    <name type="scientific">Halorhodospira halophila (strain DSM 244 / SL1)</name>
    <name type="common">Ectothiorhodospira halophila (strain DSM 244 / SL1)</name>
    <dbReference type="NCBI Taxonomy" id="349124"/>
    <lineage>
        <taxon>Bacteria</taxon>
        <taxon>Pseudomonadati</taxon>
        <taxon>Pseudomonadota</taxon>
        <taxon>Gammaproteobacteria</taxon>
        <taxon>Chromatiales</taxon>
        <taxon>Ectothiorhodospiraceae</taxon>
        <taxon>Halorhodospira</taxon>
    </lineage>
</organism>
<dbReference type="EMBL" id="CP000544">
    <property type="protein sequence ID" value="ABM62761.1"/>
    <property type="molecule type" value="Genomic_DNA"/>
</dbReference>
<dbReference type="SUPFAM" id="SSF53067">
    <property type="entry name" value="Actin-like ATPase domain"/>
    <property type="match status" value="2"/>
</dbReference>
<dbReference type="InterPro" id="IPR040607">
    <property type="entry name" value="ALP_N"/>
</dbReference>
<dbReference type="InterPro" id="IPR049067">
    <property type="entry name" value="MreB-like_C"/>
</dbReference>
<dbReference type="STRING" id="349124.Hhal_1997"/>
<feature type="compositionally biased region" description="Low complexity" evidence="1">
    <location>
        <begin position="349"/>
        <end position="364"/>
    </location>
</feature>
<feature type="compositionally biased region" description="Polar residues" evidence="1">
    <location>
        <begin position="375"/>
        <end position="384"/>
    </location>
</feature>
<evidence type="ECO:0000256" key="1">
    <source>
        <dbReference type="SAM" id="MobiDB-lite"/>
    </source>
</evidence>
<keyword evidence="5" id="KW-1185">Reference proteome</keyword>
<dbReference type="eggNOG" id="COG4972">
    <property type="taxonomic scope" value="Bacteria"/>
</dbReference>
<dbReference type="AlphaFoldDB" id="A1WYJ9"/>
<dbReference type="Pfam" id="PF21522">
    <property type="entry name" value="MreB-like_C"/>
    <property type="match status" value="1"/>
</dbReference>
<feature type="domain" description="Actin-like protein N-terminal" evidence="2">
    <location>
        <begin position="6"/>
        <end position="159"/>
    </location>
</feature>
<name>A1WYJ9_HALHL</name>
<dbReference type="OrthoDB" id="143284at2"/>
<gene>
    <name evidence="4" type="ordered locus">Hhal_1997</name>
</gene>
<dbReference type="RefSeq" id="WP_011814783.1">
    <property type="nucleotide sequence ID" value="NC_008789.1"/>
</dbReference>
<dbReference type="CDD" id="cd24025">
    <property type="entry name" value="ASKHA_NBD_ParM_pCBH-like"/>
    <property type="match status" value="1"/>
</dbReference>
<protein>
    <submittedName>
        <fullName evidence="4">Plasmid segregation actin-type ATPase ParM</fullName>
    </submittedName>
</protein>
<evidence type="ECO:0000313" key="5">
    <source>
        <dbReference type="Proteomes" id="UP000000647"/>
    </source>
</evidence>
<evidence type="ECO:0000259" key="3">
    <source>
        <dbReference type="Pfam" id="PF21522"/>
    </source>
</evidence>
<dbReference type="Pfam" id="PF17989">
    <property type="entry name" value="ALP_N"/>
    <property type="match status" value="1"/>
</dbReference>
<reference evidence="4 5" key="2">
    <citation type="journal article" date="2013" name="Stand. Genomic Sci.">
        <title>Complete genome sequence of Halorhodospira halophila SL1.</title>
        <authorList>
            <person name="Challacombe J.F."/>
            <person name="Majid S."/>
            <person name="Deole R."/>
            <person name="Brettin T.S."/>
            <person name="Bruce D."/>
            <person name="Delano S.F."/>
            <person name="Detter J.C."/>
            <person name="Gleasner C.D."/>
            <person name="Han C.S."/>
            <person name="Misra M."/>
            <person name="Reitenga K.G."/>
            <person name="Mikhailova N."/>
            <person name="Woyke T."/>
            <person name="Pitluck S."/>
            <person name="Nolan M."/>
            <person name="Land M.L."/>
            <person name="Saunders E."/>
            <person name="Tapia R."/>
            <person name="Lapidus A."/>
            <person name="Ivanova N."/>
            <person name="Hoff W.D."/>
        </authorList>
    </citation>
    <scope>NUCLEOTIDE SEQUENCE [LARGE SCALE GENOMIC DNA]</scope>
    <source>
        <strain evidence="5">DSM 244 / SL1</strain>
    </source>
</reference>
<sequence length="384" mass="42120">MERCIGLDMGYGFIKIDDGREGHVFPSVVGEGESGMPMSLGVAQRSGSSELRITYGGKSYLLGDYAIRHSRLAHRGLSPTRAEGDDLKILFLGALSLYARETVNNFHVVTGLPPGRMHMADDLVRQLRGDHEVIRHVGASRFGVSIRLEQIEVVPQPVGSFWAEVLDDRGQIRGDHPLLNGRVGIMDIGFRTSDFATVIDGEYSPGFCKTVPLGISFGYEEIAQELSTQYGLEREQYTLDEAIIQGQVNVNGRPVDIVELRDRIFGDIATKLLVEARSMWQIQEYDHIIITGGGGRVLERYLRPELSQAQLAQDSVTANARGYFNWAYFNAQQRAAEMGHATEQSSAEDYSSGSYGTGSTTYSRGGDDGRDSAAVPQSRSGSEG</sequence>
<dbReference type="InterPro" id="IPR043129">
    <property type="entry name" value="ATPase_NBD"/>
</dbReference>
<dbReference type="Proteomes" id="UP000000647">
    <property type="component" value="Chromosome"/>
</dbReference>
<reference evidence="5" key="1">
    <citation type="submission" date="2006-12" db="EMBL/GenBank/DDBJ databases">
        <title>Complete sequence of Halorhodospira halophila SL1.</title>
        <authorList>
            <consortium name="US DOE Joint Genome Institute"/>
            <person name="Copeland A."/>
            <person name="Lucas S."/>
            <person name="Lapidus A."/>
            <person name="Barry K."/>
            <person name="Detter J.C."/>
            <person name="Glavina del Rio T."/>
            <person name="Hammon N."/>
            <person name="Israni S."/>
            <person name="Dalin E."/>
            <person name="Tice H."/>
            <person name="Pitluck S."/>
            <person name="Saunders E."/>
            <person name="Brettin T."/>
            <person name="Bruce D."/>
            <person name="Han C."/>
            <person name="Tapia R."/>
            <person name="Schmutz J."/>
            <person name="Larimer F."/>
            <person name="Land M."/>
            <person name="Hauser L."/>
            <person name="Kyrpides N."/>
            <person name="Mikhailova N."/>
            <person name="Hoff W."/>
            <person name="Richardson P."/>
        </authorList>
    </citation>
    <scope>NUCLEOTIDE SEQUENCE [LARGE SCALE GENOMIC DNA]</scope>
    <source>
        <strain evidence="5">DSM 244 / SL1</strain>
    </source>
</reference>
<feature type="domain" description="Actin homologue MreB-like C-terminal" evidence="3">
    <location>
        <begin position="185"/>
        <end position="302"/>
    </location>
</feature>
<accession>A1WYJ9</accession>